<keyword evidence="5" id="KW-0479">Metal-binding</keyword>
<keyword evidence="7" id="KW-0411">Iron-sulfur</keyword>
<comment type="catalytic activity">
    <reaction evidence="9">
        <text>N(1)-methylguanosine(37) in tRNA(Phe) + pyruvate + S-adenosyl-L-methionine = 4-demethylwyosine(37) in tRNA(Phe) + 5'-deoxyadenosine + L-methionine + CO2 + H2O</text>
        <dbReference type="Rhea" id="RHEA:36347"/>
        <dbReference type="Rhea" id="RHEA-COMP:10164"/>
        <dbReference type="Rhea" id="RHEA-COMP:10165"/>
        <dbReference type="ChEBI" id="CHEBI:15361"/>
        <dbReference type="ChEBI" id="CHEBI:15377"/>
        <dbReference type="ChEBI" id="CHEBI:16526"/>
        <dbReference type="ChEBI" id="CHEBI:17319"/>
        <dbReference type="ChEBI" id="CHEBI:57844"/>
        <dbReference type="ChEBI" id="CHEBI:59789"/>
        <dbReference type="ChEBI" id="CHEBI:64315"/>
        <dbReference type="ChEBI" id="CHEBI:73542"/>
        <dbReference type="EC" id="4.1.3.44"/>
    </reaction>
</comment>
<dbReference type="AlphaFoldDB" id="A7AV72"/>
<organism evidence="11 12">
    <name type="scientific">Babesia bovis</name>
    <dbReference type="NCBI Taxonomy" id="5865"/>
    <lineage>
        <taxon>Eukaryota</taxon>
        <taxon>Sar</taxon>
        <taxon>Alveolata</taxon>
        <taxon>Apicomplexa</taxon>
        <taxon>Aconoidasida</taxon>
        <taxon>Piroplasmida</taxon>
        <taxon>Babesiidae</taxon>
        <taxon>Babesia</taxon>
    </lineage>
</organism>
<evidence type="ECO:0000313" key="11">
    <source>
        <dbReference type="EMBL" id="EDO05698.1"/>
    </source>
</evidence>
<keyword evidence="12" id="KW-1185">Reference proteome</keyword>
<evidence type="ECO:0000256" key="1">
    <source>
        <dbReference type="ARBA" id="ARBA00001966"/>
    </source>
</evidence>
<dbReference type="CDD" id="cd01335">
    <property type="entry name" value="Radical_SAM"/>
    <property type="match status" value="1"/>
</dbReference>
<dbReference type="GO" id="GO:0051539">
    <property type="term" value="F:4 iron, 4 sulfur cluster binding"/>
    <property type="evidence" value="ECO:0007669"/>
    <property type="project" value="UniProtKB-KW"/>
</dbReference>
<evidence type="ECO:0000256" key="2">
    <source>
        <dbReference type="ARBA" id="ARBA00022485"/>
    </source>
</evidence>
<dbReference type="InterPro" id="IPR013785">
    <property type="entry name" value="Aldolase_TIM"/>
</dbReference>
<sequence>MDFSVIFAYDDEGISSDSSYRLAEILCREFTNYDVDSIIVPLSSLYATANDSSGDEIDNLSLDKHEDINCRLIQLCRSSTNREDSLSVSTLVLLVDNHECTKTLQQFAAILQDWHTDFRISKTLLNGLHFVCLPCVDDREFNSGDNNVTSKEVTSLISSIENSMKILGANRLLTAQFCFGIRDVGQIVTFTNMVNESWESFRYKLKKSESRQNKYSKNRGDTGNDALESTQFLIANTNSPKNDRIPRTNISDNTEACCTDIPLNGSHGSKNFPKCCQDLGEGVVNQQTTQSCCDCQTHEPSESFYSDSDEIADDGDILGCTNEDDIENIGSANDRMVSDIQRQSLIKQGYKLIGDHSAIKLCRWTKARVRGHGGCYKHTFYGIKSNQCMEMTPSLACANKCVFCWRHHTNPVATRWKWESDDPDFLAQESVNAHLRLIKELKGIFDTKSERLSEAMTVRHCALSLVGEPIMYPQINELLDELHQRRISTFLVTNAQFPKEMENLRQVTQLYLSIDAADETSLKNTDRPLFRDFWARFQRCIQLLKHRKERTVFRLTLVKNFNITEQQEEISDYGRLIELGEPDFIEIKAVTFCGTVHDNAITMKNVPWHDEVVSYAKALVGASSFTRQHYDIACVHRHSCCVLVANTSYRINGKWHTWIDYDKFHELAMSGHEFHGIDYSIETPDWGLYGSKEEGFDPVDTRVYTKGRKKLPGPPEPRQQNM</sequence>
<dbReference type="KEGG" id="bbo:BBOV_IV001010"/>
<dbReference type="SFLD" id="SFLDS00029">
    <property type="entry name" value="Radical_SAM"/>
    <property type="match status" value="1"/>
</dbReference>
<dbReference type="GO" id="GO:0102521">
    <property type="term" value="F:tRNA-4-demethylwyosine synthase activity"/>
    <property type="evidence" value="ECO:0007669"/>
    <property type="project" value="UniProtKB-EC"/>
</dbReference>
<dbReference type="Proteomes" id="UP000002173">
    <property type="component" value="Unassembled WGS sequence"/>
</dbReference>
<dbReference type="SFLD" id="SFLDG01071">
    <property type="entry name" value="tRNA_wybutosine-synthesizing"/>
    <property type="match status" value="1"/>
</dbReference>
<accession>A7AV72</accession>
<dbReference type="Pfam" id="PF08608">
    <property type="entry name" value="Wyosine_form"/>
    <property type="match status" value="1"/>
</dbReference>
<evidence type="ECO:0000313" key="12">
    <source>
        <dbReference type="Proteomes" id="UP000002173"/>
    </source>
</evidence>
<evidence type="ECO:0000256" key="4">
    <source>
        <dbReference type="ARBA" id="ARBA00022694"/>
    </source>
</evidence>
<dbReference type="OMA" id="FRDFWAR"/>
<dbReference type="PANTHER" id="PTHR13930:SF0">
    <property type="entry name" value="S-ADENOSYL-L-METHIONINE-DEPENDENT TRNA 4-DEMETHYLWYOSINE SYNTHASE TYW1-RELATED"/>
    <property type="match status" value="1"/>
</dbReference>
<name>A7AV72_BABBO</name>
<comment type="caution">
    <text evidence="11">The sequence shown here is derived from an EMBL/GenBank/DDBJ whole genome shotgun (WGS) entry which is preliminary data.</text>
</comment>
<dbReference type="VEuPathDB" id="PiroplasmaDB:BBOV_IV001010"/>
<keyword evidence="6" id="KW-0408">Iron</keyword>
<reference evidence="12" key="3">
    <citation type="journal article" date="2021" name="Int. J. Parasitol.">
        <title>Comparative analysis of gene expression between Babesia bovis blood stages and kinetes allowed by improved genome annotation.</title>
        <authorList>
            <person name="Ueti M.W."/>
            <person name="Johnson W.C."/>
            <person name="Kappmeyer L.S."/>
            <person name="Herndon D.R."/>
            <person name="Mousel M.R."/>
            <person name="Reif K.E."/>
            <person name="Taus N.S."/>
            <person name="Ifeonu O.O."/>
            <person name="Silva J.C."/>
            <person name="Suarez C.E."/>
            <person name="Brayton K.A."/>
        </authorList>
    </citation>
    <scope>NUCLEOTIDE SEQUENCE [LARGE SCALE GENOMIC DNA]</scope>
</reference>
<dbReference type="SFLD" id="SFLDF00284">
    <property type="entry name" value="tRNA_wybutosine-synthesizing"/>
    <property type="match status" value="1"/>
</dbReference>
<dbReference type="GO" id="GO:0031591">
    <property type="term" value="P:wybutosine biosynthetic process"/>
    <property type="evidence" value="ECO:0007669"/>
    <property type="project" value="TreeGrafter"/>
</dbReference>
<keyword evidence="3" id="KW-0949">S-adenosyl-L-methionine</keyword>
<dbReference type="InterPro" id="IPR034556">
    <property type="entry name" value="tRNA_wybutosine-synthase"/>
</dbReference>
<dbReference type="STRING" id="5865.A7AV72"/>
<evidence type="ECO:0000259" key="10">
    <source>
        <dbReference type="PROSITE" id="PS51918"/>
    </source>
</evidence>
<keyword evidence="8" id="KW-0456">Lyase</keyword>
<proteinExistence type="predicted"/>
<dbReference type="GO" id="GO:0046872">
    <property type="term" value="F:metal ion binding"/>
    <property type="evidence" value="ECO:0007669"/>
    <property type="project" value="UniProtKB-KW"/>
</dbReference>
<keyword evidence="4" id="KW-0819">tRNA processing</keyword>
<feature type="domain" description="Radical SAM core" evidence="10">
    <location>
        <begin position="381"/>
        <end position="628"/>
    </location>
</feature>
<dbReference type="SUPFAM" id="SSF102114">
    <property type="entry name" value="Radical SAM enzymes"/>
    <property type="match status" value="1"/>
</dbReference>
<dbReference type="PANTHER" id="PTHR13930">
    <property type="entry name" value="S-ADENOSYL-L-METHIONINE-DEPENDENT TRNA 4-DEMETHYLWYOSINE SYNTHASE"/>
    <property type="match status" value="1"/>
</dbReference>
<evidence type="ECO:0000256" key="5">
    <source>
        <dbReference type="ARBA" id="ARBA00022723"/>
    </source>
</evidence>
<dbReference type="InterPro" id="IPR058240">
    <property type="entry name" value="rSAM_sf"/>
</dbReference>
<dbReference type="eggNOG" id="KOG1160">
    <property type="taxonomic scope" value="Eukaryota"/>
</dbReference>
<protein>
    <recommendedName>
        <fullName evidence="10">Radical SAM core domain-containing protein</fullName>
    </recommendedName>
</protein>
<dbReference type="InterPro" id="IPR013917">
    <property type="entry name" value="tRNA_wybutosine-synth"/>
</dbReference>
<dbReference type="Pfam" id="PF04055">
    <property type="entry name" value="Radical_SAM"/>
    <property type="match status" value="1"/>
</dbReference>
<dbReference type="Gene3D" id="3.20.20.70">
    <property type="entry name" value="Aldolase class I"/>
    <property type="match status" value="1"/>
</dbReference>
<evidence type="ECO:0000256" key="8">
    <source>
        <dbReference type="ARBA" id="ARBA00023239"/>
    </source>
</evidence>
<evidence type="ECO:0000256" key="7">
    <source>
        <dbReference type="ARBA" id="ARBA00023014"/>
    </source>
</evidence>
<keyword evidence="2" id="KW-0004">4Fe-4S</keyword>
<dbReference type="PROSITE" id="PS51918">
    <property type="entry name" value="RADICAL_SAM"/>
    <property type="match status" value="1"/>
</dbReference>
<dbReference type="GeneID" id="5477749"/>
<dbReference type="RefSeq" id="XP_001609266.1">
    <property type="nucleotide sequence ID" value="XM_001609216.1"/>
</dbReference>
<comment type="cofactor">
    <cofactor evidence="1">
        <name>[4Fe-4S] cluster</name>
        <dbReference type="ChEBI" id="CHEBI:49883"/>
    </cofactor>
</comment>
<dbReference type="InterPro" id="IPR007197">
    <property type="entry name" value="rSAM"/>
</dbReference>
<dbReference type="EMBL" id="AAXT01000004">
    <property type="protein sequence ID" value="EDO05698.1"/>
    <property type="molecule type" value="Genomic_DNA"/>
</dbReference>
<dbReference type="InParanoid" id="A7AV72"/>
<evidence type="ECO:0000256" key="3">
    <source>
        <dbReference type="ARBA" id="ARBA00022691"/>
    </source>
</evidence>
<gene>
    <name evidence="11" type="ORF">BBOV_IV001010</name>
</gene>
<reference evidence="12" key="2">
    <citation type="journal article" date="2020" name="Data Brief">
        <title>Transcriptome dataset of Babesia bovis life stages within vertebrate and invertebrate hosts.</title>
        <authorList>
            <person name="Ueti M.W."/>
            <person name="Johnson W.C."/>
            <person name="Kappmeyer L.S."/>
            <person name="Herndon D.R."/>
            <person name="Mousel M.R."/>
            <person name="Reif K.E."/>
            <person name="Taus N.S."/>
            <person name="Ifeonu O.O."/>
            <person name="Silva J.C."/>
            <person name="Suarez C.E."/>
            <person name="Brayton K.A."/>
        </authorList>
    </citation>
    <scope>NUCLEOTIDE SEQUENCE [LARGE SCALE GENOMIC DNA]</scope>
</reference>
<evidence type="ECO:0000256" key="9">
    <source>
        <dbReference type="ARBA" id="ARBA00049466"/>
    </source>
</evidence>
<reference evidence="11 12" key="1">
    <citation type="journal article" date="2007" name="PLoS Pathog.">
        <title>Genome sequence of Babesia bovis and comparative analysis of apicomplexan hemoprotozoa.</title>
        <authorList>
            <person name="Brayton K.A."/>
            <person name="Lau A.O.T."/>
            <person name="Herndon D.R."/>
            <person name="Hannick L."/>
            <person name="Kappmeyer L.S."/>
            <person name="Berens S.J."/>
            <person name="Bidwell S.L."/>
            <person name="Brown W.C."/>
            <person name="Crabtree J."/>
            <person name="Fadrosh D."/>
            <person name="Feldblum T."/>
            <person name="Forberger H.A."/>
            <person name="Haas B.J."/>
            <person name="Howell J.M."/>
            <person name="Khouri H."/>
            <person name="Koo H."/>
            <person name="Mann D.J."/>
            <person name="Norimine J."/>
            <person name="Paulsen I.T."/>
            <person name="Radune D."/>
            <person name="Ren Q."/>
            <person name="Smith R.K. Jr."/>
            <person name="Suarez C.E."/>
            <person name="White O."/>
            <person name="Wortman J.R."/>
            <person name="Knowles D.P. Jr."/>
            <person name="McElwain T.F."/>
            <person name="Nene V.M."/>
        </authorList>
    </citation>
    <scope>NUCLEOTIDE SEQUENCE [LARGE SCALE GENOMIC DNA]</scope>
    <source>
        <strain evidence="11">T2Bo</strain>
    </source>
</reference>
<evidence type="ECO:0000256" key="6">
    <source>
        <dbReference type="ARBA" id="ARBA00023004"/>
    </source>
</evidence>